<dbReference type="AlphaFoldDB" id="W6JTB2"/>
<dbReference type="Pfam" id="PF07676">
    <property type="entry name" value="PD40"/>
    <property type="match status" value="1"/>
</dbReference>
<evidence type="ECO:0000256" key="2">
    <source>
        <dbReference type="SAM" id="SignalP"/>
    </source>
</evidence>
<dbReference type="PANTHER" id="PTHR46769">
    <property type="entry name" value="POLYCYSTIC KIDNEY AND HEPATIC DISEASE 1 (AUTOSOMAL RECESSIVE)-LIKE 1"/>
    <property type="match status" value="1"/>
</dbReference>
<dbReference type="RefSeq" id="WP_048697921.1">
    <property type="nucleotide sequence ID" value="NZ_HG764815.1"/>
</dbReference>
<feature type="domain" description="IPT/TIG" evidence="3">
    <location>
        <begin position="37"/>
        <end position="121"/>
    </location>
</feature>
<dbReference type="SUPFAM" id="SSF81296">
    <property type="entry name" value="E set domains"/>
    <property type="match status" value="4"/>
</dbReference>
<evidence type="ECO:0000313" key="4">
    <source>
        <dbReference type="EMBL" id="CCH72523.1"/>
    </source>
</evidence>
<feature type="signal peptide" evidence="2">
    <location>
        <begin position="1"/>
        <end position="29"/>
    </location>
</feature>
<keyword evidence="1 2" id="KW-0732">Signal</keyword>
<dbReference type="CDD" id="cd00603">
    <property type="entry name" value="IPT_PCSR"/>
    <property type="match status" value="2"/>
</dbReference>
<feature type="domain" description="IPT/TIG" evidence="3">
    <location>
        <begin position="123"/>
        <end position="207"/>
    </location>
</feature>
<dbReference type="Gene3D" id="2.120.10.30">
    <property type="entry name" value="TolB, C-terminal domain"/>
    <property type="match status" value="2"/>
</dbReference>
<organism evidence="4 5">
    <name type="scientific">Nostocoides australiense Ben110</name>
    <dbReference type="NCBI Taxonomy" id="1193182"/>
    <lineage>
        <taxon>Bacteria</taxon>
        <taxon>Bacillati</taxon>
        <taxon>Actinomycetota</taxon>
        <taxon>Actinomycetes</taxon>
        <taxon>Micrococcales</taxon>
        <taxon>Intrasporangiaceae</taxon>
        <taxon>Nostocoides</taxon>
    </lineage>
</organism>
<dbReference type="PANTHER" id="PTHR46769:SF2">
    <property type="entry name" value="FIBROCYSTIN-L ISOFORM 2 PRECURSOR-RELATED"/>
    <property type="match status" value="1"/>
</dbReference>
<evidence type="ECO:0000259" key="3">
    <source>
        <dbReference type="SMART" id="SM00429"/>
    </source>
</evidence>
<dbReference type="SMART" id="SM00429">
    <property type="entry name" value="IPT"/>
    <property type="match status" value="4"/>
</dbReference>
<dbReference type="Proteomes" id="UP000035763">
    <property type="component" value="Unassembled WGS sequence"/>
</dbReference>
<protein>
    <recommendedName>
        <fullName evidence="3">IPT/TIG domain-containing protein</fullName>
    </recommendedName>
</protein>
<sequence length="692" mass="70647">MQQQAPHRPAWSAALFSVVVMIACLGASAAPMGAAVTPRVSTVVPASGPPRGGATITIQGSGFTGVERVLFGTIAARSVKVLSPRSIQVLTPAHAAGSVHVKVVTGGGSSPATAQDRYAYVGPPAVTGLAPAIGSTAGGTVVQVTGERFLGVRQVLLGEQPAHSVTVVDSRTLRATAPAAAAGDVDVRITTFSGTSPVVSAGVFRYEDPPAISHLTPAAGPSSGGTEVTITGTGFVGTTAVTFGGIPATWTLTSPATLVATSPASTRAGTVDVQVQAGGLISAAGAAASQFTYDWVGPTITGLDPRQGPMAGGTPITLTGTGFTGVTGVLFGEATASYSVVSDTEISAVTPPGLTPGPVRVQVTTSSGTTPEDAHAVYTYEGGGPAGGNGPLLSYTRGVDSDRDGTFQGGSAEELTTDVFIQNVAEGTAPVMVNPPNGEADITPSFSPDGTKIAWASSATNNGTFDIFVKDLSTGVITNLTNTGAGQFERWPNWSVDGAQIVYSKRTRANNLDIWIMNADGSDQHYVAGQVGPGQTAEDCCASFDLLGGVVFASNRAGNFDVYRYRLEPRSATENPARLTRLTRSTSYEGTPSVEATGTVVYRHGTEQQVYRVDPAQPGAPPMRVPTPGLIRTPSGTPDGRGLVFGWRERPGPPLDIAWAAADGTGLVMLTDTPTLTETDPAWQPAPVSPSD</sequence>
<dbReference type="InterPro" id="IPR011042">
    <property type="entry name" value="6-blade_b-propeller_TolB-like"/>
</dbReference>
<dbReference type="CDD" id="cd00102">
    <property type="entry name" value="IPT"/>
    <property type="match status" value="1"/>
</dbReference>
<dbReference type="Pfam" id="PF01833">
    <property type="entry name" value="TIG"/>
    <property type="match status" value="4"/>
</dbReference>
<dbReference type="InterPro" id="IPR002909">
    <property type="entry name" value="IPT_dom"/>
</dbReference>
<accession>W6JTB2</accession>
<dbReference type="SUPFAM" id="SSF69304">
    <property type="entry name" value="Tricorn protease N-terminal domain"/>
    <property type="match status" value="1"/>
</dbReference>
<dbReference type="STRING" id="1193182.BN11_1740011"/>
<dbReference type="InterPro" id="IPR011659">
    <property type="entry name" value="WD40"/>
</dbReference>
<dbReference type="EMBL" id="CAJA01000084">
    <property type="protein sequence ID" value="CCH72523.1"/>
    <property type="molecule type" value="Genomic_DNA"/>
</dbReference>
<evidence type="ECO:0000313" key="5">
    <source>
        <dbReference type="Proteomes" id="UP000035763"/>
    </source>
</evidence>
<proteinExistence type="predicted"/>
<dbReference type="InterPro" id="IPR052387">
    <property type="entry name" value="Fibrocystin"/>
</dbReference>
<dbReference type="OrthoDB" id="262125at2"/>
<dbReference type="InterPro" id="IPR014756">
    <property type="entry name" value="Ig_E-set"/>
</dbReference>
<reference evidence="4 5" key="1">
    <citation type="journal article" date="2013" name="ISME J.">
        <title>A metabolic model for members of the genus Tetrasphaera involved in enhanced biological phosphorus removal.</title>
        <authorList>
            <person name="Kristiansen R."/>
            <person name="Nguyen H.T.T."/>
            <person name="Saunders A.M."/>
            <person name="Nielsen J.L."/>
            <person name="Wimmer R."/>
            <person name="Le V.Q."/>
            <person name="McIlroy S.J."/>
            <person name="Petrovski S."/>
            <person name="Seviour R.J."/>
            <person name="Calteau A."/>
            <person name="Nielsen K.L."/>
            <person name="Nielsen P.H."/>
        </authorList>
    </citation>
    <scope>NUCLEOTIDE SEQUENCE [LARGE SCALE GENOMIC DNA]</scope>
    <source>
        <strain evidence="4 5">Ben110</strain>
    </source>
</reference>
<feature type="domain" description="IPT/TIG" evidence="3">
    <location>
        <begin position="297"/>
        <end position="381"/>
    </location>
</feature>
<evidence type="ECO:0000256" key="1">
    <source>
        <dbReference type="ARBA" id="ARBA00022729"/>
    </source>
</evidence>
<keyword evidence="5" id="KW-1185">Reference proteome</keyword>
<feature type="domain" description="IPT/TIG" evidence="3">
    <location>
        <begin position="209"/>
        <end position="294"/>
    </location>
</feature>
<dbReference type="InterPro" id="IPR013783">
    <property type="entry name" value="Ig-like_fold"/>
</dbReference>
<comment type="caution">
    <text evidence="4">The sequence shown here is derived from an EMBL/GenBank/DDBJ whole genome shotgun (WGS) entry which is preliminary data.</text>
</comment>
<feature type="chain" id="PRO_5004878942" description="IPT/TIG domain-containing protein" evidence="2">
    <location>
        <begin position="30"/>
        <end position="692"/>
    </location>
</feature>
<name>W6JTB2_9MICO</name>
<dbReference type="Gene3D" id="2.60.40.10">
    <property type="entry name" value="Immunoglobulins"/>
    <property type="match status" value="4"/>
</dbReference>
<dbReference type="GO" id="GO:0005975">
    <property type="term" value="P:carbohydrate metabolic process"/>
    <property type="evidence" value="ECO:0007669"/>
    <property type="project" value="UniProtKB-ARBA"/>
</dbReference>
<gene>
    <name evidence="4" type="ORF">BN11_1740011</name>
</gene>